<feature type="domain" description="RRM" evidence="7">
    <location>
        <begin position="280"/>
        <end position="359"/>
    </location>
</feature>
<feature type="region of interest" description="Disordered" evidence="6">
    <location>
        <begin position="703"/>
        <end position="739"/>
    </location>
</feature>
<protein>
    <submittedName>
        <fullName evidence="8">RNA recognition motif-containing protein</fullName>
    </submittedName>
</protein>
<feature type="compositionally biased region" description="Acidic residues" evidence="6">
    <location>
        <begin position="449"/>
        <end position="468"/>
    </location>
</feature>
<dbReference type="SUPFAM" id="SSF54928">
    <property type="entry name" value="RNA-binding domain, RBD"/>
    <property type="match status" value="2"/>
</dbReference>
<dbReference type="GO" id="GO:0003729">
    <property type="term" value="F:mRNA binding"/>
    <property type="evidence" value="ECO:0007669"/>
    <property type="project" value="TreeGrafter"/>
</dbReference>
<evidence type="ECO:0000313" key="8">
    <source>
        <dbReference type="EMBL" id="WFC98113.1"/>
    </source>
</evidence>
<dbReference type="InterPro" id="IPR000504">
    <property type="entry name" value="RRM_dom"/>
</dbReference>
<feature type="region of interest" description="Disordered" evidence="6">
    <location>
        <begin position="404"/>
        <end position="481"/>
    </location>
</feature>
<dbReference type="InterPro" id="IPR034808">
    <property type="entry name" value="Nop4p_RRM3"/>
</dbReference>
<dbReference type="CDD" id="cd12676">
    <property type="entry name" value="RRM3_Nop4p"/>
    <property type="match status" value="1"/>
</dbReference>
<feature type="region of interest" description="Disordered" evidence="6">
    <location>
        <begin position="105"/>
        <end position="143"/>
    </location>
</feature>
<feature type="region of interest" description="Disordered" evidence="6">
    <location>
        <begin position="362"/>
        <end position="390"/>
    </location>
</feature>
<dbReference type="SMART" id="SM00360">
    <property type="entry name" value="RRM"/>
    <property type="match status" value="4"/>
</dbReference>
<dbReference type="EMBL" id="CP119943">
    <property type="protein sequence ID" value="WFC98113.1"/>
    <property type="molecule type" value="Genomic_DNA"/>
</dbReference>
<evidence type="ECO:0000256" key="3">
    <source>
        <dbReference type="ARBA" id="ARBA00022884"/>
    </source>
</evidence>
<dbReference type="PANTHER" id="PTHR48039:SF5">
    <property type="entry name" value="RNA-BINDING PROTEIN 28"/>
    <property type="match status" value="1"/>
</dbReference>
<organism evidence="8 9">
    <name type="scientific">Malassezia yamatoensis</name>
    <dbReference type="NCBI Taxonomy" id="253288"/>
    <lineage>
        <taxon>Eukaryota</taxon>
        <taxon>Fungi</taxon>
        <taxon>Dikarya</taxon>
        <taxon>Basidiomycota</taxon>
        <taxon>Ustilaginomycotina</taxon>
        <taxon>Malasseziomycetes</taxon>
        <taxon>Malasseziales</taxon>
        <taxon>Malasseziaceae</taxon>
        <taxon>Malassezia</taxon>
    </lineage>
</organism>
<feature type="domain" description="RRM" evidence="7">
    <location>
        <begin position="31"/>
        <end position="106"/>
    </location>
</feature>
<evidence type="ECO:0000256" key="6">
    <source>
        <dbReference type="SAM" id="MobiDB-lite"/>
    </source>
</evidence>
<evidence type="ECO:0000256" key="1">
    <source>
        <dbReference type="ARBA" id="ARBA00004123"/>
    </source>
</evidence>
<feature type="compositionally biased region" description="Basic and acidic residues" evidence="6">
    <location>
        <begin position="1"/>
        <end position="11"/>
    </location>
</feature>
<feature type="domain" description="RRM" evidence="7">
    <location>
        <begin position="483"/>
        <end position="553"/>
    </location>
</feature>
<evidence type="ECO:0000259" key="7">
    <source>
        <dbReference type="SMART" id="SM00360"/>
    </source>
</evidence>
<keyword evidence="3" id="KW-0694">RNA-binding</keyword>
<keyword evidence="5" id="KW-0175">Coiled coil</keyword>
<dbReference type="PANTHER" id="PTHR48039">
    <property type="entry name" value="RNA-BINDING MOTIF PROTEIN 14B"/>
    <property type="match status" value="1"/>
</dbReference>
<comment type="subcellular location">
    <subcellularLocation>
        <location evidence="1">Nucleus</location>
    </subcellularLocation>
</comment>
<gene>
    <name evidence="8" type="primary">NOP4</name>
    <name evidence="8" type="ORF">MYAM1_000836</name>
</gene>
<feature type="coiled-coil region" evidence="5">
    <location>
        <begin position="796"/>
        <end position="840"/>
    </location>
</feature>
<accession>A0AAJ6CGV9</accession>
<feature type="compositionally biased region" description="Basic residues" evidence="6">
    <location>
        <begin position="930"/>
        <end position="943"/>
    </location>
</feature>
<feature type="compositionally biased region" description="Acidic residues" evidence="6">
    <location>
        <begin position="427"/>
        <end position="441"/>
    </location>
</feature>
<feature type="compositionally biased region" description="Polar residues" evidence="6">
    <location>
        <begin position="905"/>
        <end position="916"/>
    </location>
</feature>
<reference evidence="8 9" key="1">
    <citation type="submission" date="2023-03" db="EMBL/GenBank/DDBJ databases">
        <title>Mating type loci evolution in Malassezia.</title>
        <authorList>
            <person name="Coelho M.A."/>
        </authorList>
    </citation>
    <scope>NUCLEOTIDE SEQUENCE [LARGE SCALE GENOMIC DNA]</scope>
    <source>
        <strain evidence="8 9">CBS 9725</strain>
    </source>
</reference>
<keyword evidence="9" id="KW-1185">Reference proteome</keyword>
<dbReference type="GO" id="GO:0005730">
    <property type="term" value="C:nucleolus"/>
    <property type="evidence" value="ECO:0007669"/>
    <property type="project" value="TreeGrafter"/>
</dbReference>
<dbReference type="CDD" id="cd12413">
    <property type="entry name" value="RRM1_RBM28_like"/>
    <property type="match status" value="1"/>
</dbReference>
<dbReference type="AlphaFoldDB" id="A0AAJ6CGV9"/>
<evidence type="ECO:0000313" key="9">
    <source>
        <dbReference type="Proteomes" id="UP001219567"/>
    </source>
</evidence>
<feature type="compositionally biased region" description="Basic and acidic residues" evidence="6">
    <location>
        <begin position="105"/>
        <end position="128"/>
    </location>
</feature>
<feature type="region of interest" description="Disordered" evidence="6">
    <location>
        <begin position="1"/>
        <end position="21"/>
    </location>
</feature>
<feature type="domain" description="RRM" evidence="7">
    <location>
        <begin position="153"/>
        <end position="228"/>
    </location>
</feature>
<keyword evidence="2" id="KW-0677">Repeat</keyword>
<dbReference type="InterPro" id="IPR012677">
    <property type="entry name" value="Nucleotide-bd_a/b_plait_sf"/>
</dbReference>
<dbReference type="InterPro" id="IPR051945">
    <property type="entry name" value="RRM_MRD1_RNA_proc_ribogen"/>
</dbReference>
<evidence type="ECO:0000256" key="5">
    <source>
        <dbReference type="SAM" id="Coils"/>
    </source>
</evidence>
<dbReference type="CDD" id="cd00590">
    <property type="entry name" value="RRM_SF"/>
    <property type="match status" value="1"/>
</dbReference>
<dbReference type="InterPro" id="IPR035979">
    <property type="entry name" value="RBD_domain_sf"/>
</dbReference>
<evidence type="ECO:0000256" key="2">
    <source>
        <dbReference type="ARBA" id="ARBA00022737"/>
    </source>
</evidence>
<dbReference type="Proteomes" id="UP001219567">
    <property type="component" value="Chromosome 1"/>
</dbReference>
<sequence length="943" mass="106145">MAEDAKERVDGLETLDSSQDGTKIRKQHGKTLFVSHLPYAVTNTDLTTFFSDVGPLRRAFVVTDRETKKSKGLGYVTYTDSEDAERALQQLQGASIDGGRRHIQLEWADRRPSNNDGRSTKTSEDSQSKPHAGPSQAGPRHNFLERDPDAVRTIVVSGLAACNPQADTKTVYKRMRKVGDVEHVEFKDLDGSPSSDVALVRFRTPNHAMEAVTKLHAHQFKGAQLSIGLKKRLDGALRLEQHMRPDTLLKQKSLKRKVEEMNQDAWKIGQNPIGLNRESRVIVRNLPFDITMEDLRAIFLPYGPIYDITLPTKSEDSNSESSRGRGFAFVWFVSRSDASRAMESVNGISLRRGAAEQAALKKAKGKKGRDAAKQALEKAQTSAQPARPVAVDWALSQKDWLSRAEEEQAQIEDSKSTSSKRARSETESEGDSDENEVSSENESDHETSESDQDSTDQERDDSAEENDDDKPQNRMADTDSGTILFIRNLPYQATEEELKDLFRAFGPLRYTKITMDAATKRSRGTGFVCFWKRESADAALRESELVQRETAASSLLDSKIARSNPFAAPSVMTADPSAPLVSKFTLHGRVLHVARAVTREHASKLETASRKTREKGDNRNTWLLREGVPLPNTPLSKQLSEKEVDRRLQSFSIRRAQLGANPSLHVSKTRLAVHQLPLFVTDKMLKRMALHALRAFTDEVKRGEREDLDDDEKADKTMSANIKESDQDPAKKRPPPSLVIQSKVVRQNERVDPMTGKGRSRGYGFLEMRSYTHALKVLRWANGNKGLGELLARWWKEDLAKQISALKSEKQLTEEQRLYLKRMSNMLQTLEEEGSKATKSEVRGTLRIEFSIENVTTVRKRVMRQTEAREKRIKRQKVCTSFLTQLETRPAGPESAPPSERYPAQSRSTQTANPMQEDQHQRKSLGSLIGKKRKERKRKHGGA</sequence>
<evidence type="ECO:0000256" key="4">
    <source>
        <dbReference type="ARBA" id="ARBA00023242"/>
    </source>
</evidence>
<dbReference type="Pfam" id="PF00076">
    <property type="entry name" value="RRM_1"/>
    <property type="match status" value="3"/>
</dbReference>
<name>A0AAJ6CGV9_9BASI</name>
<dbReference type="FunFam" id="3.30.70.330:FF:000406">
    <property type="entry name" value="Related to Nucleolar protein NOP4"/>
    <property type="match status" value="1"/>
</dbReference>
<dbReference type="Gene3D" id="3.30.70.330">
    <property type="match status" value="4"/>
</dbReference>
<proteinExistence type="predicted"/>
<feature type="region of interest" description="Disordered" evidence="6">
    <location>
        <begin position="884"/>
        <end position="943"/>
    </location>
</feature>
<keyword evidence="4" id="KW-0539">Nucleus</keyword>